<evidence type="ECO:0008006" key="3">
    <source>
        <dbReference type="Google" id="ProtNLM"/>
    </source>
</evidence>
<dbReference type="AlphaFoldDB" id="A0A7W2JMB0"/>
<comment type="caution">
    <text evidence="1">The sequence shown here is derived from an EMBL/GenBank/DDBJ whole genome shotgun (WGS) entry which is preliminary data.</text>
</comment>
<protein>
    <recommendedName>
        <fullName evidence="3">Quorum threshold expression element, QteE</fullName>
    </recommendedName>
</protein>
<organism evidence="1 2">
    <name type="scientific">Pseudomonas juntendi</name>
    <dbReference type="NCBI Taxonomy" id="2666183"/>
    <lineage>
        <taxon>Bacteria</taxon>
        <taxon>Pseudomonadati</taxon>
        <taxon>Pseudomonadota</taxon>
        <taxon>Gammaproteobacteria</taxon>
        <taxon>Pseudomonadales</taxon>
        <taxon>Pseudomonadaceae</taxon>
        <taxon>Pseudomonas</taxon>
    </lineage>
</organism>
<proteinExistence type="predicted"/>
<evidence type="ECO:0000313" key="1">
    <source>
        <dbReference type="EMBL" id="MBA6061632.1"/>
    </source>
</evidence>
<dbReference type="InterPro" id="IPR046054">
    <property type="entry name" value="DUF6012"/>
</dbReference>
<gene>
    <name evidence="1" type="ORF">H4C44_20945</name>
</gene>
<evidence type="ECO:0000313" key="2">
    <source>
        <dbReference type="Proteomes" id="UP000556620"/>
    </source>
</evidence>
<sequence>MLLHIVPRLYTTEPHCDLIDFHCPALGLKLRNGIELVARRPYPNKRYLVACRKIGQKAVNGFMVETTERLREFTAITRWAVGGERVVNHQVQYFVLDDEFDAVSEDMGLWFATCEGLGSWSDRWPEVAKNWTPAAAQPRMELVSKQRDGHYADRHDEFGQIVERAEVFQMRTIERERIEQRASLILSERIPAVSTAFRAAI</sequence>
<dbReference type="Pfam" id="PF19475">
    <property type="entry name" value="DUF6012"/>
    <property type="match status" value="1"/>
</dbReference>
<accession>A0A7W2JMB0</accession>
<dbReference type="Proteomes" id="UP000556620">
    <property type="component" value="Unassembled WGS sequence"/>
</dbReference>
<reference evidence="1 2" key="1">
    <citation type="submission" date="2020-07" db="EMBL/GenBank/DDBJ databases">
        <title>Diversity of carbapenemase encoding genes among Pseudomonas putida group clinical isolates in a tertiary Brazilian hospital.</title>
        <authorList>
            <person name="Alberto-Lei F."/>
            <person name="Nodari C.S."/>
            <person name="Streling A.P."/>
            <person name="Paulino J.T."/>
            <person name="Bessa-Neto F.O."/>
            <person name="Cayo R."/>
            <person name="Gales A.C."/>
        </authorList>
    </citation>
    <scope>NUCLEOTIDE SEQUENCE [LARGE SCALE GENOMIC DNA]</scope>
    <source>
        <strain evidence="1 2">14535</strain>
    </source>
</reference>
<name>A0A7W2JMB0_9PSED</name>
<dbReference type="EMBL" id="JACGCU010000045">
    <property type="protein sequence ID" value="MBA6061632.1"/>
    <property type="molecule type" value="Genomic_DNA"/>
</dbReference>
<dbReference type="RefSeq" id="WP_020308975.1">
    <property type="nucleotide sequence ID" value="NZ_JACGCU010000045.1"/>
</dbReference>